<dbReference type="GO" id="GO:0005096">
    <property type="term" value="F:GTPase activator activity"/>
    <property type="evidence" value="ECO:0007669"/>
    <property type="project" value="InterPro"/>
</dbReference>
<dbReference type="GO" id="GO:1990130">
    <property type="term" value="C:GATOR1 complex"/>
    <property type="evidence" value="ECO:0007669"/>
    <property type="project" value="TreeGrafter"/>
</dbReference>
<comment type="subcellular location">
    <subcellularLocation>
        <location evidence="1">Vacuole membrane</location>
        <topology evidence="1">Peripheral membrane protein</topology>
    </subcellularLocation>
</comment>
<comment type="caution">
    <text evidence="7">The sequence shown here is derived from an EMBL/GenBank/DDBJ whole genome shotgun (WGS) entry which is preliminary data.</text>
</comment>
<dbReference type="GO" id="GO:0010508">
    <property type="term" value="P:positive regulation of autophagy"/>
    <property type="evidence" value="ECO:0007669"/>
    <property type="project" value="TreeGrafter"/>
</dbReference>
<dbReference type="GeneID" id="36517673"/>
<feature type="region of interest" description="Disordered" evidence="5">
    <location>
        <begin position="565"/>
        <end position="590"/>
    </location>
</feature>
<dbReference type="InterPro" id="IPR027244">
    <property type="entry name" value="IML1"/>
</dbReference>
<organism evidence="7 8">
    <name type="scientific">Wickerhamiella sorbophila</name>
    <dbReference type="NCBI Taxonomy" id="45607"/>
    <lineage>
        <taxon>Eukaryota</taxon>
        <taxon>Fungi</taxon>
        <taxon>Dikarya</taxon>
        <taxon>Ascomycota</taxon>
        <taxon>Saccharomycotina</taxon>
        <taxon>Dipodascomycetes</taxon>
        <taxon>Dipodascales</taxon>
        <taxon>Trichomonascaceae</taxon>
        <taxon>Wickerhamiella</taxon>
    </lineage>
</organism>
<feature type="region of interest" description="Disordered" evidence="5">
    <location>
        <begin position="620"/>
        <end position="664"/>
    </location>
</feature>
<dbReference type="CDD" id="cd04449">
    <property type="entry name" value="DEP_DEPDC5-like"/>
    <property type="match status" value="1"/>
</dbReference>
<accession>A0A2T0FMV8</accession>
<evidence type="ECO:0000256" key="4">
    <source>
        <dbReference type="ARBA" id="ARBA00021881"/>
    </source>
</evidence>
<dbReference type="Pfam" id="PF19418">
    <property type="entry name" value="DEPDC5_CTD"/>
    <property type="match status" value="1"/>
</dbReference>
<feature type="domain" description="DEP" evidence="6">
    <location>
        <begin position="1011"/>
        <end position="1086"/>
    </location>
</feature>
<dbReference type="InterPro" id="IPR036388">
    <property type="entry name" value="WH-like_DNA-bd_sf"/>
</dbReference>
<protein>
    <recommendedName>
        <fullName evidence="3">Vacuolar membrane-associated protein IML1</fullName>
    </recommendedName>
    <alternativeName>
        <fullName evidence="4">Vacuolar membrane-associated protein iml1</fullName>
    </alternativeName>
</protein>
<dbReference type="InterPro" id="IPR036390">
    <property type="entry name" value="WH_DNA-bd_sf"/>
</dbReference>
<dbReference type="SUPFAM" id="SSF46785">
    <property type="entry name" value="Winged helix' DNA-binding domain"/>
    <property type="match status" value="1"/>
</dbReference>
<dbReference type="InterPro" id="IPR000591">
    <property type="entry name" value="DEP_dom"/>
</dbReference>
<dbReference type="GO" id="GO:0005774">
    <property type="term" value="C:vacuolar membrane"/>
    <property type="evidence" value="ECO:0007669"/>
    <property type="project" value="UniProtKB-SubCell"/>
</dbReference>
<dbReference type="EMBL" id="NDIQ01000022">
    <property type="protein sequence ID" value="PRT56305.1"/>
    <property type="molecule type" value="Genomic_DNA"/>
</dbReference>
<dbReference type="STRING" id="45607.A0A2T0FMV8"/>
<dbReference type="OrthoDB" id="39497at2759"/>
<comment type="similarity">
    <text evidence="2">Belongs to the IML1 family.</text>
</comment>
<dbReference type="InterPro" id="IPR048255">
    <property type="entry name" value="IML1_N"/>
</dbReference>
<name>A0A2T0FMV8_9ASCO</name>
<dbReference type="Pfam" id="PF00610">
    <property type="entry name" value="DEP"/>
    <property type="match status" value="1"/>
</dbReference>
<evidence type="ECO:0000313" key="8">
    <source>
        <dbReference type="Proteomes" id="UP000238350"/>
    </source>
</evidence>
<dbReference type="GO" id="GO:1904262">
    <property type="term" value="P:negative regulation of TORC1 signaling"/>
    <property type="evidence" value="ECO:0007669"/>
    <property type="project" value="TreeGrafter"/>
</dbReference>
<evidence type="ECO:0000256" key="1">
    <source>
        <dbReference type="ARBA" id="ARBA00004148"/>
    </source>
</evidence>
<evidence type="ECO:0000313" key="7">
    <source>
        <dbReference type="EMBL" id="PRT56305.1"/>
    </source>
</evidence>
<sequence>MIGAGFEGYEDEMSAEDLPPITLTVWGHDPYAVEDQVLVDMKLFPQAKEGQVAELSTKVDGERRNFYFQLKDKGEGSNAQISINTNFLNQLHIRPRSQVQVRVRPSVVAHIDTVELHFKGMDLTRADQYRVAQRLSGTCVYQNQRVNYLGGLVRLTVNKIYRNGLRKFSGYIGPHTRLVFRSDSSRMLIFIQMSAEMWQFDSTGDIVFDQLVNSFIPEMLHRWWKHGDHHLVSIVLFTSVSTSGSTKQLEPGELDRNATDFYRVVIDKVHISRWADIMVKLRHEFSKFEQEVLCNDKGELRGRILPSCKGNMLRAWSLANILLNTNVADQDLCRANHQAMFITPGSGLFDVDLASFYRVSTSMLQSLIGAELVCLSRPPLFVTPMMRALDETGRLKYFVPTWMNVSFWNFQSKFQKQWIPRCKIYDIQMMGVTENEIKSVSIRHMAPGPYSTRFMKNFDANVFKSVDMIANQRQIEEAAQSSSSALLLRPLDLSSALPKAVSESTLAVATVSPLTTDAEPMKARSTLGALLKGSRYENSMVGAAAHFLRPMRSFSFNDNVMKATREPQRRNDSIGPTSVRDLPAHPARPAMPQRQTTMFGKHSAAVPIPISQRQQLRVTRPSILSRMSPGQKLTPSVGGASPGKSPVDQTSTSHGEKRGLPTQEINDPHWHMWRVLPNPSVIDHPTRVRAYGRWVNVYPPGTIRKTVSWHSLKSPASLPITSEVFPTPHEFQSHYKFQFYDVAAGLSHEKYTGGHMLNELVALRLQMGFQIAVGEGVVKVERSLADGDPNMLCQVAPPRDYLNSRVYMLRNTLIHRLSIEQDGVINVQVYTWVDPDQALATAKPSIMYPLRVKTKFDRNYYSVDKLFNDYHIIGENINWSVLDQQVTDIDDPTRSSDKTYHTTTRFVLLPPDVTTTLELPSPYDKFSREELDVEAVTKVVQALLKSRHYTNDQKSVIAENDSVVFYTGGLSRCVESMYEESDRSQMSEALFTKDRLHKGMKLQDLAAEMQGERGVLLTDRSWHWKTYRYAFSGQNMVNWLICAFSDISTVEEAVDFGNHLMEQKFIVHVDKRHNFMNGYYFYQLAPDYIVQRPKENGSRKIKRWFGGSNNEDTTSQSPQKHRVVISRAIPINVDMKRLSDRLELINVHIDKVHNPQYTYGIRVEWLNATPRLIDDMFSNLGRIASSCGCKIVQVPVDEISSPQRHSPFRSALKLYFVLNPADVPLASGLQYNPLDSDPLYYHFYVLRKMGFVRDLPGEDEISSGDFRIEYSWGQVNFNAAQYIHTSGCVLAQVLKDGLVYLIANTIHLSRISIYNTSVANDKYEEKILDIFRALCNNSDALRELFMEAQESYNKDILRRQSSQNSLSQSTNSNQT</sequence>
<dbReference type="PROSITE" id="PS50186">
    <property type="entry name" value="DEP"/>
    <property type="match status" value="1"/>
</dbReference>
<gene>
    <name evidence="7" type="ORF">B9G98_03925</name>
</gene>
<reference evidence="7 8" key="1">
    <citation type="submission" date="2017-04" db="EMBL/GenBank/DDBJ databases">
        <title>Genome sequencing of [Candida] sorbophila.</title>
        <authorList>
            <person name="Ahn J.O."/>
        </authorList>
    </citation>
    <scope>NUCLEOTIDE SEQUENCE [LARGE SCALE GENOMIC DNA]</scope>
    <source>
        <strain evidence="7 8">DS02</strain>
    </source>
</reference>
<evidence type="ECO:0000259" key="6">
    <source>
        <dbReference type="PROSITE" id="PS50186"/>
    </source>
</evidence>
<dbReference type="InterPro" id="IPR045838">
    <property type="entry name" value="DEPDC5_CTD"/>
</dbReference>
<evidence type="ECO:0000256" key="5">
    <source>
        <dbReference type="SAM" id="MobiDB-lite"/>
    </source>
</evidence>
<dbReference type="SMART" id="SM00049">
    <property type="entry name" value="DEP"/>
    <property type="match status" value="1"/>
</dbReference>
<proteinExistence type="inferred from homology"/>
<dbReference type="PANTHER" id="PTHR13179:SF8">
    <property type="entry name" value="GATOR COMPLEX PROTEIN DEPDC5"/>
    <property type="match status" value="1"/>
</dbReference>
<dbReference type="GO" id="GO:0035556">
    <property type="term" value="P:intracellular signal transduction"/>
    <property type="evidence" value="ECO:0007669"/>
    <property type="project" value="InterPro"/>
</dbReference>
<dbReference type="PANTHER" id="PTHR13179">
    <property type="entry name" value="DEP DOMAIN CONTAINING PROTEIN 5"/>
    <property type="match status" value="1"/>
</dbReference>
<dbReference type="RefSeq" id="XP_024666250.1">
    <property type="nucleotide sequence ID" value="XM_024810482.1"/>
</dbReference>
<evidence type="ECO:0000256" key="3">
    <source>
        <dbReference type="ARBA" id="ARBA00018529"/>
    </source>
</evidence>
<dbReference type="Gene3D" id="1.10.10.10">
    <property type="entry name" value="Winged helix-like DNA-binding domain superfamily/Winged helix DNA-binding domain"/>
    <property type="match status" value="1"/>
</dbReference>
<dbReference type="Proteomes" id="UP000238350">
    <property type="component" value="Unassembled WGS sequence"/>
</dbReference>
<evidence type="ECO:0000256" key="2">
    <source>
        <dbReference type="ARBA" id="ARBA00005643"/>
    </source>
</evidence>
<keyword evidence="8" id="KW-1185">Reference proteome</keyword>
<dbReference type="Pfam" id="PF12257">
    <property type="entry name" value="IML1"/>
    <property type="match status" value="1"/>
</dbReference>